<proteinExistence type="predicted"/>
<evidence type="ECO:0000313" key="2">
    <source>
        <dbReference type="Proteomes" id="UP001152531"/>
    </source>
</evidence>
<dbReference type="Proteomes" id="UP001152531">
    <property type="component" value="Unassembled WGS sequence"/>
</dbReference>
<keyword evidence="2" id="KW-1185">Reference proteome</keyword>
<reference evidence="1" key="1">
    <citation type="submission" date="2022-06" db="EMBL/GenBank/DDBJ databases">
        <authorList>
            <person name="Legras J.-L."/>
            <person name="Devillers H."/>
            <person name="Grondin C."/>
        </authorList>
    </citation>
    <scope>NUCLEOTIDE SEQUENCE</scope>
    <source>
        <strain evidence="1">CLIB 1444</strain>
    </source>
</reference>
<evidence type="ECO:0000313" key="1">
    <source>
        <dbReference type="EMBL" id="CAH6721216.1"/>
    </source>
</evidence>
<organism evidence="1 2">
    <name type="scientific">[Candida] jaroonii</name>
    <dbReference type="NCBI Taxonomy" id="467808"/>
    <lineage>
        <taxon>Eukaryota</taxon>
        <taxon>Fungi</taxon>
        <taxon>Dikarya</taxon>
        <taxon>Ascomycota</taxon>
        <taxon>Saccharomycotina</taxon>
        <taxon>Pichiomycetes</taxon>
        <taxon>Debaryomycetaceae</taxon>
        <taxon>Yamadazyma</taxon>
    </lineage>
</organism>
<protein>
    <submittedName>
        <fullName evidence="1">ATPase family gene 2 protein</fullName>
    </submittedName>
</protein>
<comment type="caution">
    <text evidence="1">The sequence shown here is derived from an EMBL/GenBank/DDBJ whole genome shotgun (WGS) entry which is preliminary data.</text>
</comment>
<gene>
    <name evidence="1" type="ORF">CLIB1444_05S06150</name>
</gene>
<name>A0ACA9Y8R6_9ASCO</name>
<dbReference type="EMBL" id="CALSDN010000005">
    <property type="protein sequence ID" value="CAH6721216.1"/>
    <property type="molecule type" value="Genomic_DNA"/>
</dbReference>
<sequence>MSSKSKKKSTGASDAPVEPKKIKLPKSYIVRPTPNAGVKSILKVYLNPEIFTSLELSNNDLMMITKESGGFGVIAGIYSDDTIENNVIGMSQNLRKLGGILLGDRVTFSKYKPLVEADSISIHIKGDADKQKKIEKTMDEFSLVSPGLKFTVDDTEVIVTDVNSITSSMDNLSLNEVICDTVTPTYLFNRGKTVVQTVDSDTINCKKYPNLPQTMSFSKIGGLSKQIDLLQSTIDVPLNNPQLFSDFGLSPPRGILLHGPPGTGKSMLLNSIAYNTDAHILSINGPSIVSKYLGETETKIREIFMEARKYQPSIILMDEIDSMAPNRNSDDSGETESRVVATILTMMDSISMNDNSKIVIIGATNRVNSIDSALRRPGRFDQEIEIGIPDVDDRFDILKRLISKMNNDKYDLNEEEIRDISSKTHGYVGADLVALIRESVMKAISRGLLTSSTSITLTTKDINDSLPDIRPSAMREIFLEMPKVHWSDIGGQHDLKQKLIEVIELPLEANETFVKLGISAPKGVLLYGPPGCSKTLTAKALATESGLNFLAVKGPEIFNKYVGESERAIREIFRKARSAAPSIIFFDEIDAISGDRENASTSAAQQVLTSLLNEIDGVEELKGVVIIGATNRPTEIDPALLRPGRLDRHIYVAPPDYEGRLEILSKCCKKFNLSQDIKLEDLAKITDGCSGAEVTLLCQEAGLAAIMEDKNATSVQQKHFDHALKGISRGITEEMLDYYKEFAKKSGLSI</sequence>
<accession>A0ACA9Y8R6</accession>